<dbReference type="PANTHER" id="PTHR33992:SF1">
    <property type="entry name" value="RIBONUCLEASE P PROTEIN COMPONENT"/>
    <property type="match status" value="1"/>
</dbReference>
<dbReference type="OrthoDB" id="398329at2"/>
<keyword evidence="5" id="KW-0694">RNA-binding</keyword>
<evidence type="ECO:0000256" key="2">
    <source>
        <dbReference type="ARBA" id="ARBA00022722"/>
    </source>
</evidence>
<reference evidence="7 8" key="1">
    <citation type="submission" date="2019-03" db="EMBL/GenBank/DDBJ databases">
        <title>Ramlibacter sp. 18x22-1, whole genome shotgun sequence.</title>
        <authorList>
            <person name="Zhang X."/>
            <person name="Feng G."/>
            <person name="Zhu H."/>
        </authorList>
    </citation>
    <scope>NUCLEOTIDE SEQUENCE [LARGE SCALE GENOMIC DNA]</scope>
    <source>
        <strain evidence="7 8">18x22-1</strain>
    </source>
</reference>
<evidence type="ECO:0000256" key="3">
    <source>
        <dbReference type="ARBA" id="ARBA00022759"/>
    </source>
</evidence>
<dbReference type="RefSeq" id="WP_135250021.1">
    <property type="nucleotide sequence ID" value="NZ_SMLK01000003.1"/>
</dbReference>
<dbReference type="EMBL" id="SMLK01000003">
    <property type="protein sequence ID" value="TFZ01922.1"/>
    <property type="molecule type" value="Genomic_DNA"/>
</dbReference>
<dbReference type="GO" id="GO:0004526">
    <property type="term" value="F:ribonuclease P activity"/>
    <property type="evidence" value="ECO:0007669"/>
    <property type="project" value="InterPro"/>
</dbReference>
<keyword evidence="3" id="KW-0255">Endonuclease</keyword>
<sequence length="140" mass="15463">MQRLKTRAQFQAVMDGGATVARTEHFALHRAGFERTSPPPPESSTGPGPSRAQALFAVQGQPWIGAILPKRWARRAVTRNTLKRQIYAVSLDFEDRLPAAAHVVRLRSGFDRAQFRSATSDVLKAAVRSELQRLFAGAKP</sequence>
<evidence type="ECO:0000313" key="8">
    <source>
        <dbReference type="Proteomes" id="UP000297839"/>
    </source>
</evidence>
<keyword evidence="1" id="KW-0819">tRNA processing</keyword>
<evidence type="ECO:0000256" key="6">
    <source>
        <dbReference type="SAM" id="MobiDB-lite"/>
    </source>
</evidence>
<evidence type="ECO:0000313" key="7">
    <source>
        <dbReference type="EMBL" id="TFZ01922.1"/>
    </source>
</evidence>
<dbReference type="GO" id="GO:0030677">
    <property type="term" value="C:ribonuclease P complex"/>
    <property type="evidence" value="ECO:0007669"/>
    <property type="project" value="TreeGrafter"/>
</dbReference>
<dbReference type="Proteomes" id="UP000297839">
    <property type="component" value="Unassembled WGS sequence"/>
</dbReference>
<dbReference type="InterPro" id="IPR020568">
    <property type="entry name" value="Ribosomal_Su5_D2-typ_SF"/>
</dbReference>
<comment type="caution">
    <text evidence="7">The sequence shown here is derived from an EMBL/GenBank/DDBJ whole genome shotgun (WGS) entry which is preliminary data.</text>
</comment>
<protein>
    <submittedName>
        <fullName evidence="7">Ribonuclease P protein component</fullName>
    </submittedName>
</protein>
<dbReference type="Gene3D" id="3.30.230.10">
    <property type="match status" value="1"/>
</dbReference>
<dbReference type="SUPFAM" id="SSF54211">
    <property type="entry name" value="Ribosomal protein S5 domain 2-like"/>
    <property type="match status" value="1"/>
</dbReference>
<evidence type="ECO:0000256" key="5">
    <source>
        <dbReference type="ARBA" id="ARBA00022884"/>
    </source>
</evidence>
<keyword evidence="8" id="KW-1185">Reference proteome</keyword>
<dbReference type="AlphaFoldDB" id="A0A4Z0BT49"/>
<feature type="region of interest" description="Disordered" evidence="6">
    <location>
        <begin position="31"/>
        <end position="51"/>
    </location>
</feature>
<dbReference type="PANTHER" id="PTHR33992">
    <property type="entry name" value="RIBONUCLEASE P PROTEIN COMPONENT"/>
    <property type="match status" value="1"/>
</dbReference>
<proteinExistence type="predicted"/>
<dbReference type="Pfam" id="PF00825">
    <property type="entry name" value="Ribonuclease_P"/>
    <property type="match status" value="1"/>
</dbReference>
<dbReference type="InterPro" id="IPR014721">
    <property type="entry name" value="Ribsml_uS5_D2-typ_fold_subgr"/>
</dbReference>
<keyword evidence="4" id="KW-0378">Hydrolase</keyword>
<evidence type="ECO:0000256" key="1">
    <source>
        <dbReference type="ARBA" id="ARBA00022694"/>
    </source>
</evidence>
<dbReference type="GO" id="GO:0042781">
    <property type="term" value="F:3'-tRNA processing endoribonuclease activity"/>
    <property type="evidence" value="ECO:0007669"/>
    <property type="project" value="TreeGrafter"/>
</dbReference>
<organism evidence="7 8">
    <name type="scientific">Ramlibacter humi</name>
    <dbReference type="NCBI Taxonomy" id="2530451"/>
    <lineage>
        <taxon>Bacteria</taxon>
        <taxon>Pseudomonadati</taxon>
        <taxon>Pseudomonadota</taxon>
        <taxon>Betaproteobacteria</taxon>
        <taxon>Burkholderiales</taxon>
        <taxon>Comamonadaceae</taxon>
        <taxon>Ramlibacter</taxon>
    </lineage>
</organism>
<gene>
    <name evidence="7" type="ORF">EZ216_12090</name>
</gene>
<name>A0A4Z0BT49_9BURK</name>
<dbReference type="GO" id="GO:0000049">
    <property type="term" value="F:tRNA binding"/>
    <property type="evidence" value="ECO:0007669"/>
    <property type="project" value="InterPro"/>
</dbReference>
<accession>A0A4Z0BT49</accession>
<keyword evidence="2" id="KW-0540">Nuclease</keyword>
<evidence type="ECO:0000256" key="4">
    <source>
        <dbReference type="ARBA" id="ARBA00022801"/>
    </source>
</evidence>
<dbReference type="InterPro" id="IPR000100">
    <property type="entry name" value="RNase_P"/>
</dbReference>